<evidence type="ECO:0000313" key="2">
    <source>
        <dbReference type="EMBL" id="KZV14469.1"/>
    </source>
</evidence>
<evidence type="ECO:0000256" key="1">
    <source>
        <dbReference type="SAM" id="MobiDB-lite"/>
    </source>
</evidence>
<gene>
    <name evidence="2" type="ORF">F511_43044</name>
</gene>
<name>A0A2Z6ZZ59_9LAMI</name>
<accession>A0A2Z6ZZ59</accession>
<feature type="region of interest" description="Disordered" evidence="1">
    <location>
        <begin position="151"/>
        <end position="217"/>
    </location>
</feature>
<reference evidence="2 3" key="1">
    <citation type="journal article" date="2015" name="Proc. Natl. Acad. Sci. U.S.A.">
        <title>The resurrection genome of Boea hygrometrica: A blueprint for survival of dehydration.</title>
        <authorList>
            <person name="Xiao L."/>
            <person name="Yang G."/>
            <person name="Zhang L."/>
            <person name="Yang X."/>
            <person name="Zhao S."/>
            <person name="Ji Z."/>
            <person name="Zhou Q."/>
            <person name="Hu M."/>
            <person name="Wang Y."/>
            <person name="Chen M."/>
            <person name="Xu Y."/>
            <person name="Jin H."/>
            <person name="Xiao X."/>
            <person name="Hu G."/>
            <person name="Bao F."/>
            <person name="Hu Y."/>
            <person name="Wan P."/>
            <person name="Li L."/>
            <person name="Deng X."/>
            <person name="Kuang T."/>
            <person name="Xiang C."/>
            <person name="Zhu J.K."/>
            <person name="Oliver M.J."/>
            <person name="He Y."/>
        </authorList>
    </citation>
    <scope>NUCLEOTIDE SEQUENCE [LARGE SCALE GENOMIC DNA]</scope>
    <source>
        <strain evidence="3">cv. XS01</strain>
    </source>
</reference>
<keyword evidence="3" id="KW-1185">Reference proteome</keyword>
<dbReference type="AlphaFoldDB" id="A0A2Z6ZZ59"/>
<protein>
    <submittedName>
        <fullName evidence="2">Uncharacterized protein</fullName>
    </submittedName>
</protein>
<proteinExistence type="predicted"/>
<dbReference type="Proteomes" id="UP000250235">
    <property type="component" value="Unassembled WGS sequence"/>
</dbReference>
<feature type="compositionally biased region" description="Basic residues" evidence="1">
    <location>
        <begin position="151"/>
        <end position="160"/>
    </location>
</feature>
<evidence type="ECO:0000313" key="3">
    <source>
        <dbReference type="Proteomes" id="UP000250235"/>
    </source>
</evidence>
<sequence length="217" mass="23860">MAMQLNFEYVFAMEHTGMVTMFKYLEEKGLMGFLEVFDPVFEGAVTEFFTNTKVKAGTIVSFVANQKMIITKDVFAKNFGLPSEDIVVEARIQAAPTTSMFGTSSDADSCPLAKLVSAKRGQATPKRKQVVESWELESTVSIPPVLITKKQRTKRTKKVKPIAGNKGESQPDSVHEIPAEAEDIPNTTAPESNMEKTPRMEGQADNASTAADQEEQC</sequence>
<dbReference type="OrthoDB" id="1751168at2759"/>
<organism evidence="2 3">
    <name type="scientific">Dorcoceras hygrometricum</name>
    <dbReference type="NCBI Taxonomy" id="472368"/>
    <lineage>
        <taxon>Eukaryota</taxon>
        <taxon>Viridiplantae</taxon>
        <taxon>Streptophyta</taxon>
        <taxon>Embryophyta</taxon>
        <taxon>Tracheophyta</taxon>
        <taxon>Spermatophyta</taxon>
        <taxon>Magnoliopsida</taxon>
        <taxon>eudicotyledons</taxon>
        <taxon>Gunneridae</taxon>
        <taxon>Pentapetalae</taxon>
        <taxon>asterids</taxon>
        <taxon>lamiids</taxon>
        <taxon>Lamiales</taxon>
        <taxon>Gesneriaceae</taxon>
        <taxon>Didymocarpoideae</taxon>
        <taxon>Trichosporeae</taxon>
        <taxon>Loxocarpinae</taxon>
        <taxon>Dorcoceras</taxon>
    </lineage>
</organism>
<dbReference type="EMBL" id="KV020527">
    <property type="protein sequence ID" value="KZV14469.1"/>
    <property type="molecule type" value="Genomic_DNA"/>
</dbReference>